<evidence type="ECO:0000313" key="2">
    <source>
        <dbReference type="EMBL" id="SFE80701.1"/>
    </source>
</evidence>
<dbReference type="RefSeq" id="WP_092196533.1">
    <property type="nucleotide sequence ID" value="NZ_FOND01000006.1"/>
</dbReference>
<gene>
    <name evidence="2" type="ORF">SAMN05216574_10623</name>
</gene>
<dbReference type="SUPFAM" id="SSF116726">
    <property type="entry name" value="TrkA C-terminal domain-like"/>
    <property type="match status" value="1"/>
</dbReference>
<reference evidence="3" key="1">
    <citation type="submission" date="2016-10" db="EMBL/GenBank/DDBJ databases">
        <authorList>
            <person name="Varghese N."/>
            <person name="Submissions S."/>
        </authorList>
    </citation>
    <scope>NUCLEOTIDE SEQUENCE [LARGE SCALE GENOMIC DNA]</scope>
    <source>
        <strain evidence="3">DSM 46838</strain>
    </source>
</reference>
<dbReference type="GO" id="GO:0006813">
    <property type="term" value="P:potassium ion transport"/>
    <property type="evidence" value="ECO:0007669"/>
    <property type="project" value="InterPro"/>
</dbReference>
<dbReference type="AlphaFoldDB" id="A0A1I2DK72"/>
<dbReference type="EMBL" id="FOND01000006">
    <property type="protein sequence ID" value="SFE80701.1"/>
    <property type="molecule type" value="Genomic_DNA"/>
</dbReference>
<evidence type="ECO:0000313" key="3">
    <source>
        <dbReference type="Proteomes" id="UP000198589"/>
    </source>
</evidence>
<keyword evidence="3" id="KW-1185">Reference proteome</keyword>
<accession>A0A1I2DK72</accession>
<name>A0A1I2DK72_9ACTN</name>
<proteinExistence type="predicted"/>
<dbReference type="STRING" id="1798228.SAMN05216574_10623"/>
<dbReference type="InterPro" id="IPR036721">
    <property type="entry name" value="RCK_C_sf"/>
</dbReference>
<dbReference type="Proteomes" id="UP000198589">
    <property type="component" value="Unassembled WGS sequence"/>
</dbReference>
<organism evidence="2 3">
    <name type="scientific">Blastococcus tunisiensis</name>
    <dbReference type="NCBI Taxonomy" id="1798228"/>
    <lineage>
        <taxon>Bacteria</taxon>
        <taxon>Bacillati</taxon>
        <taxon>Actinomycetota</taxon>
        <taxon>Actinomycetes</taxon>
        <taxon>Geodermatophilales</taxon>
        <taxon>Geodermatophilaceae</taxon>
        <taxon>Blastococcus</taxon>
    </lineage>
</organism>
<evidence type="ECO:0000259" key="1">
    <source>
        <dbReference type="Pfam" id="PF25991"/>
    </source>
</evidence>
<sequence length="165" mass="17710">MPDVRVQAERLPGIGWRYTLPADVGRQVVVVAEDSGSAHLVLVDPRLDEPLTTVRLSAEHAAVLAALLTGAQFTLEVVQDARTAAHADPREVVVETVRIPDGSPAVGLAPQQVTGRLGSDACLLGVICDATPELIETDERRRVQVGDKLVLAARRSELEQLRNTV</sequence>
<protein>
    <submittedName>
        <fullName evidence="2">TrkA domain protein</fullName>
    </submittedName>
</protein>
<dbReference type="Pfam" id="PF25991">
    <property type="entry name" value="KhtT_N"/>
    <property type="match status" value="1"/>
</dbReference>
<dbReference type="InterPro" id="IPR058776">
    <property type="entry name" value="KhtT-like_N"/>
</dbReference>
<dbReference type="OrthoDB" id="5242677at2"/>
<feature type="domain" description="Potassium/proton antiporter subunit KhtT-like N-terminal" evidence="1">
    <location>
        <begin position="5"/>
        <end position="71"/>
    </location>
</feature>